<comment type="caution">
    <text evidence="1">The sequence shown here is derived from an EMBL/GenBank/DDBJ whole genome shotgun (WGS) entry which is preliminary data.</text>
</comment>
<dbReference type="AlphaFoldDB" id="A0A1U7HF39"/>
<accession>A0A1U7HF39</accession>
<protein>
    <submittedName>
        <fullName evidence="1">Uncharacterized protein</fullName>
    </submittedName>
</protein>
<reference evidence="1 2" key="1">
    <citation type="submission" date="2016-11" db="EMBL/GenBank/DDBJ databases">
        <title>Draft Genome Sequences of Nine Cyanobacterial Strains from Diverse Habitats.</title>
        <authorList>
            <person name="Zhu T."/>
            <person name="Hou S."/>
            <person name="Lu X."/>
            <person name="Hess W.R."/>
        </authorList>
    </citation>
    <scope>NUCLEOTIDE SEQUENCE [LARGE SCALE GENOMIC DNA]</scope>
    <source>
        <strain evidence="1 2">NIES-593</strain>
    </source>
</reference>
<proteinExistence type="predicted"/>
<sequence>MSSIEGDRAGAIPLLTSLTMNGSVFLQQLRANPVTRSIPIVLLTAQAVCDRRSNRETFFLSRSFLSDC</sequence>
<dbReference type="STRING" id="1921803.NIES593_13240"/>
<keyword evidence="2" id="KW-1185">Reference proteome</keyword>
<evidence type="ECO:0000313" key="2">
    <source>
        <dbReference type="Proteomes" id="UP000186868"/>
    </source>
</evidence>
<gene>
    <name evidence="1" type="ORF">NIES593_13240</name>
</gene>
<dbReference type="EMBL" id="MRCB01000015">
    <property type="protein sequence ID" value="OKH22161.1"/>
    <property type="molecule type" value="Genomic_DNA"/>
</dbReference>
<dbReference type="RefSeq" id="WP_073600037.1">
    <property type="nucleotide sequence ID" value="NZ_MRCB01000015.1"/>
</dbReference>
<evidence type="ECO:0000313" key="1">
    <source>
        <dbReference type="EMBL" id="OKH22161.1"/>
    </source>
</evidence>
<organism evidence="1 2">
    <name type="scientific">Hydrococcus rivularis NIES-593</name>
    <dbReference type="NCBI Taxonomy" id="1921803"/>
    <lineage>
        <taxon>Bacteria</taxon>
        <taxon>Bacillati</taxon>
        <taxon>Cyanobacteriota</taxon>
        <taxon>Cyanophyceae</taxon>
        <taxon>Pleurocapsales</taxon>
        <taxon>Hydrococcaceae</taxon>
        <taxon>Hydrococcus</taxon>
    </lineage>
</organism>
<dbReference type="Proteomes" id="UP000186868">
    <property type="component" value="Unassembled WGS sequence"/>
</dbReference>
<name>A0A1U7HF39_9CYAN</name>